<dbReference type="SUPFAM" id="SSF53850">
    <property type="entry name" value="Periplasmic binding protein-like II"/>
    <property type="match status" value="1"/>
</dbReference>
<evidence type="ECO:0000313" key="10">
    <source>
        <dbReference type="Proteomes" id="UP000053097"/>
    </source>
</evidence>
<name>A0A026WA18_OOCBI</name>
<feature type="transmembrane region" description="Helical" evidence="8">
    <location>
        <begin position="175"/>
        <end position="197"/>
    </location>
</feature>
<dbReference type="InterPro" id="IPR052192">
    <property type="entry name" value="Insect_Ionotropic_Sensory_Rcpt"/>
</dbReference>
<reference evidence="9 10" key="1">
    <citation type="journal article" date="2014" name="Curr. Biol.">
        <title>The genome of the clonal raider ant Cerapachys biroi.</title>
        <authorList>
            <person name="Oxley P.R."/>
            <person name="Ji L."/>
            <person name="Fetter-Pruneda I."/>
            <person name="McKenzie S.K."/>
            <person name="Li C."/>
            <person name="Hu H."/>
            <person name="Zhang G."/>
            <person name="Kronauer D.J."/>
        </authorList>
    </citation>
    <scope>NUCLEOTIDE SEQUENCE [LARGE SCALE GENOMIC DNA]</scope>
</reference>
<feature type="transmembrane region" description="Helical" evidence="8">
    <location>
        <begin position="396"/>
        <end position="416"/>
    </location>
</feature>
<dbReference type="Proteomes" id="UP000053097">
    <property type="component" value="Unassembled WGS sequence"/>
</dbReference>
<keyword evidence="4 8" id="KW-1133">Transmembrane helix</keyword>
<keyword evidence="10" id="KW-1185">Reference proteome</keyword>
<keyword evidence="6" id="KW-0675">Receptor</keyword>
<feature type="transmembrane region" description="Helical" evidence="8">
    <location>
        <begin position="242"/>
        <end position="260"/>
    </location>
</feature>
<dbReference type="OrthoDB" id="7536459at2759"/>
<comment type="subcellular location">
    <subcellularLocation>
        <location evidence="1">Cell membrane</location>
        <topology evidence="1">Multi-pass membrane protein</topology>
    </subcellularLocation>
</comment>
<dbReference type="PANTHER" id="PTHR42643:SF24">
    <property type="entry name" value="IONOTROPIC RECEPTOR 60A"/>
    <property type="match status" value="1"/>
</dbReference>
<keyword evidence="7" id="KW-0325">Glycoprotein</keyword>
<dbReference type="PANTHER" id="PTHR42643">
    <property type="entry name" value="IONOTROPIC RECEPTOR 20A-RELATED"/>
    <property type="match status" value="1"/>
</dbReference>
<evidence type="ECO:0000256" key="1">
    <source>
        <dbReference type="ARBA" id="ARBA00004651"/>
    </source>
</evidence>
<evidence type="ECO:0000256" key="6">
    <source>
        <dbReference type="ARBA" id="ARBA00023170"/>
    </source>
</evidence>
<dbReference type="EMBL" id="KK107315">
    <property type="protein sequence ID" value="EZA52818.1"/>
    <property type="molecule type" value="Genomic_DNA"/>
</dbReference>
<evidence type="ECO:0008006" key="11">
    <source>
        <dbReference type="Google" id="ProtNLM"/>
    </source>
</evidence>
<evidence type="ECO:0000256" key="7">
    <source>
        <dbReference type="ARBA" id="ARBA00023180"/>
    </source>
</evidence>
<dbReference type="Gene3D" id="1.10.287.70">
    <property type="match status" value="1"/>
</dbReference>
<organism evidence="9 10">
    <name type="scientific">Ooceraea biroi</name>
    <name type="common">Clonal raider ant</name>
    <name type="synonym">Cerapachys biroi</name>
    <dbReference type="NCBI Taxonomy" id="2015173"/>
    <lineage>
        <taxon>Eukaryota</taxon>
        <taxon>Metazoa</taxon>
        <taxon>Ecdysozoa</taxon>
        <taxon>Arthropoda</taxon>
        <taxon>Hexapoda</taxon>
        <taxon>Insecta</taxon>
        <taxon>Pterygota</taxon>
        <taxon>Neoptera</taxon>
        <taxon>Endopterygota</taxon>
        <taxon>Hymenoptera</taxon>
        <taxon>Apocrita</taxon>
        <taxon>Aculeata</taxon>
        <taxon>Formicoidea</taxon>
        <taxon>Formicidae</taxon>
        <taxon>Dorylinae</taxon>
        <taxon>Ooceraea</taxon>
    </lineage>
</organism>
<dbReference type="Gene3D" id="3.40.190.10">
    <property type="entry name" value="Periplasmic binding protein-like II"/>
    <property type="match status" value="1"/>
</dbReference>
<dbReference type="AlphaFoldDB" id="A0A026WA18"/>
<evidence type="ECO:0000256" key="4">
    <source>
        <dbReference type="ARBA" id="ARBA00022989"/>
    </source>
</evidence>
<keyword evidence="5 8" id="KW-0472">Membrane</keyword>
<evidence type="ECO:0000313" key="9">
    <source>
        <dbReference type="EMBL" id="EZA52818.1"/>
    </source>
</evidence>
<keyword evidence="2" id="KW-1003">Cell membrane</keyword>
<keyword evidence="3 8" id="KW-0812">Transmembrane</keyword>
<evidence type="ECO:0000256" key="8">
    <source>
        <dbReference type="SAM" id="Phobius"/>
    </source>
</evidence>
<gene>
    <name evidence="9" type="ORF">X777_08129</name>
</gene>
<proteinExistence type="predicted"/>
<protein>
    <recommendedName>
        <fullName evidence="11">Ionotropic glutamate receptor C-terminal domain-containing protein</fullName>
    </recommendedName>
</protein>
<sequence length="428" mass="49480">MNGVIWNKMQETFVPISSVPVYAMLQQERLKQSRELETHNFQLQNLTLTAFEEKHYLQFYDNNTKVTGICGDVWTLLAQVLNFTLQPVKSNFNSLGLTKTTQEFLRKYNMSYQVGLLDTISNNETDAIPKLEAFSNHLTDLQFTMPLWLSSHRLFFRYDGIYDSMWVTKAFSWKVWFIIFTTLLLLTVCSFWSQILLTRIRDKHKSTTFNEHIFYNFGMLCNQSYIPDALNGRSRIILETSLGLFCSILSMAYGAVLFIYMTKRILEPPFDDVDSLVNNTKHYKIVSLNGSVAEMIFKIMPFGAYAAARKTGRFVSASTVDEMHILACSTQRDVYVLYLPEEEYYARKQLMCDLTVILKLIETGLLNLLRHDWLQQETDNNIIKVTKIEAIRMDQILVMIGVLCSGVVAALVVLIIEKIVYAYTLKRS</sequence>
<evidence type="ECO:0000256" key="3">
    <source>
        <dbReference type="ARBA" id="ARBA00022692"/>
    </source>
</evidence>
<evidence type="ECO:0000256" key="2">
    <source>
        <dbReference type="ARBA" id="ARBA00022475"/>
    </source>
</evidence>
<dbReference type="GO" id="GO:0005886">
    <property type="term" value="C:plasma membrane"/>
    <property type="evidence" value="ECO:0007669"/>
    <property type="project" value="UniProtKB-SubCell"/>
</dbReference>
<accession>A0A026WA18</accession>
<evidence type="ECO:0000256" key="5">
    <source>
        <dbReference type="ARBA" id="ARBA00023136"/>
    </source>
</evidence>